<evidence type="ECO:0000256" key="6">
    <source>
        <dbReference type="ARBA" id="ARBA00022490"/>
    </source>
</evidence>
<proteinExistence type="inferred from homology"/>
<dbReference type="GO" id="GO:0012501">
    <property type="term" value="P:programmed cell death"/>
    <property type="evidence" value="ECO:0007669"/>
    <property type="project" value="UniProtKB-KW"/>
</dbReference>
<dbReference type="RefSeq" id="XP_015229640.1">
    <property type="nucleotide sequence ID" value="XM_015374154.1"/>
</dbReference>
<keyword evidence="6" id="KW-0963">Cytoplasm</keyword>
<dbReference type="InterPro" id="IPR042377">
    <property type="entry name" value="GSDME"/>
</dbReference>
<keyword evidence="4" id="KW-1134">Transmembrane beta strand</keyword>
<evidence type="ECO:0000256" key="2">
    <source>
        <dbReference type="ARBA" id="ARBA00004651"/>
    </source>
</evidence>
<keyword evidence="7" id="KW-1210">Necrosis</keyword>
<organism evidence="14 15">
    <name type="scientific">Cyprinodon variegatus</name>
    <name type="common">Sheepshead minnow</name>
    <dbReference type="NCBI Taxonomy" id="28743"/>
    <lineage>
        <taxon>Eukaryota</taxon>
        <taxon>Metazoa</taxon>
        <taxon>Chordata</taxon>
        <taxon>Craniata</taxon>
        <taxon>Vertebrata</taxon>
        <taxon>Euteleostomi</taxon>
        <taxon>Actinopterygii</taxon>
        <taxon>Neopterygii</taxon>
        <taxon>Teleostei</taxon>
        <taxon>Neoteleostei</taxon>
        <taxon>Acanthomorphata</taxon>
        <taxon>Ovalentaria</taxon>
        <taxon>Atherinomorphae</taxon>
        <taxon>Cyprinodontiformes</taxon>
        <taxon>Cyprinodontidae</taxon>
        <taxon>Cyprinodon</taxon>
    </lineage>
</organism>
<evidence type="ECO:0000256" key="8">
    <source>
        <dbReference type="ARBA" id="ARBA00022692"/>
    </source>
</evidence>
<evidence type="ECO:0000256" key="7">
    <source>
        <dbReference type="ARBA" id="ARBA00022590"/>
    </source>
</evidence>
<dbReference type="Pfam" id="PF04598">
    <property type="entry name" value="Gasdermin"/>
    <property type="match status" value="1"/>
</dbReference>
<dbReference type="GO" id="GO:0005886">
    <property type="term" value="C:plasma membrane"/>
    <property type="evidence" value="ECO:0007669"/>
    <property type="project" value="UniProtKB-SubCell"/>
</dbReference>
<reference evidence="14" key="1">
    <citation type="submission" date="2025-08" db="UniProtKB">
        <authorList>
            <consortium name="Ensembl"/>
        </authorList>
    </citation>
    <scope>IDENTIFICATION</scope>
</reference>
<dbReference type="InterPro" id="IPR041263">
    <property type="entry name" value="Gasdermin_PUB"/>
</dbReference>
<evidence type="ECO:0000256" key="1">
    <source>
        <dbReference type="ARBA" id="ARBA00004496"/>
    </source>
</evidence>
<dbReference type="Proteomes" id="UP000265020">
    <property type="component" value="Unassembled WGS sequence"/>
</dbReference>
<evidence type="ECO:0000256" key="9">
    <source>
        <dbReference type="ARBA" id="ARBA00023136"/>
    </source>
</evidence>
<dbReference type="PANTHER" id="PTHR15207:SF3">
    <property type="entry name" value="DEAFNESS, AUTOSOMAL DOMINANT 5-RELATED"/>
    <property type="match status" value="1"/>
</dbReference>
<keyword evidence="5" id="KW-1003">Cell membrane</keyword>
<feature type="domain" description="Gasdermin PUB" evidence="13">
    <location>
        <begin position="273"/>
        <end position="433"/>
    </location>
</feature>
<dbReference type="GO" id="GO:0005737">
    <property type="term" value="C:cytoplasm"/>
    <property type="evidence" value="ECO:0007669"/>
    <property type="project" value="UniProtKB-SubCell"/>
</dbReference>
<dbReference type="PANTHER" id="PTHR15207">
    <property type="entry name" value="NONSYNDROMIC HEARING IMPAIRMENT PROTEIN"/>
    <property type="match status" value="1"/>
</dbReference>
<dbReference type="Ensembl" id="ENSCVAT00000001571.1">
    <property type="protein sequence ID" value="ENSCVAP00000025461.1"/>
    <property type="gene ID" value="ENSCVAG00000010274.1"/>
</dbReference>
<evidence type="ECO:0000256" key="11">
    <source>
        <dbReference type="ARBA" id="ARBA00023288"/>
    </source>
</evidence>
<keyword evidence="15" id="KW-1185">Reference proteome</keyword>
<comment type="subcellular location">
    <subcellularLocation>
        <location evidence="2">Cell membrane</location>
        <topology evidence="2">Multi-pass membrane protein</topology>
    </subcellularLocation>
    <subcellularLocation>
        <location evidence="1">Cytoplasm</location>
    </subcellularLocation>
</comment>
<dbReference type="GeneID" id="107084353"/>
<protein>
    <submittedName>
        <fullName evidence="14">Non-syndromic hearing impairment protein 5-like</fullName>
    </submittedName>
</protein>
<evidence type="ECO:0000313" key="14">
    <source>
        <dbReference type="Ensembl" id="ENSCVAP00000025461.1"/>
    </source>
</evidence>
<keyword evidence="10" id="KW-0564">Palmitate</keyword>
<keyword evidence="9" id="KW-0472">Membrane</keyword>
<dbReference type="OMA" id="HYDICLQ"/>
<feature type="domain" description="Gasdermin pore forming" evidence="12">
    <location>
        <begin position="1"/>
        <end position="247"/>
    </location>
</feature>
<dbReference type="AlphaFoldDB" id="A0A3Q2DZU5"/>
<keyword evidence="8" id="KW-0812">Transmembrane</keyword>
<evidence type="ECO:0000256" key="3">
    <source>
        <dbReference type="ARBA" id="ARBA00009279"/>
    </source>
</evidence>
<evidence type="ECO:0000259" key="12">
    <source>
        <dbReference type="Pfam" id="PF04598"/>
    </source>
</evidence>
<evidence type="ECO:0000313" key="15">
    <source>
        <dbReference type="Proteomes" id="UP000265020"/>
    </source>
</evidence>
<dbReference type="GeneTree" id="ENSGT00940000155880"/>
<comment type="similarity">
    <text evidence="3">Belongs to the gasdermin family.</text>
</comment>
<evidence type="ECO:0000259" key="13">
    <source>
        <dbReference type="Pfam" id="PF17708"/>
    </source>
</evidence>
<keyword evidence="11" id="KW-0449">Lipoprotein</keyword>
<dbReference type="Pfam" id="PF17708">
    <property type="entry name" value="Gasdermin_C"/>
    <property type="match status" value="1"/>
</dbReference>
<dbReference type="OrthoDB" id="8815334at2759"/>
<evidence type="ECO:0000256" key="4">
    <source>
        <dbReference type="ARBA" id="ARBA00022452"/>
    </source>
</evidence>
<evidence type="ECO:0000256" key="5">
    <source>
        <dbReference type="ARBA" id="ARBA00022475"/>
    </source>
</evidence>
<evidence type="ECO:0000256" key="10">
    <source>
        <dbReference type="ARBA" id="ARBA00023139"/>
    </source>
</evidence>
<dbReference type="KEGG" id="cvg:107084353"/>
<accession>A0A3Q2DZU5</accession>
<sequence length="466" mass="52187">MFSKATAKFVRQVDPEGSLIHVSRVNDSHKLLPMAIVVKRNRVLMWQRPKYQPTDFSLGDLLQGNQVLRPAVTETEFLTYKGTFKGEHSGKLDTEAGPADLSLESLGFSRLEFCFGKLKKEELDVKKLLEDSKSRLVDMQHVLVQQLQKHTEVLTVVKERIVTTNPCSINLTKKQQYTFKGVLKLFSLLGRSLKVSGKDIDLFEVDKDVSLEIPPGTVIAYSTMELEIEKNGHYDIRLQPGTTGGFKSDSIPFHDCFDSVDGQDLRHGGPETVLSRLAELHQSTRRGLVEKLQEVLRDRAALCFMQNMLEKLCDGETVQTPVINEKETNSLPIVDLMESCCLSEDGPTCPSLHLDLFYGLVSAMEELPDETLNILSSCRPDFLKGFDALIRGLKDSRGKLSVQYIPANLQDNQVFQQAEQLLRSVGVTLQRDSEVLHMEADPFKEVPLLLLGVSVHGLALLCTDLC</sequence>
<dbReference type="STRING" id="28743.ENSCVAP00000025461"/>
<name>A0A3Q2DZU5_CYPVA</name>
<reference evidence="14" key="2">
    <citation type="submission" date="2025-09" db="UniProtKB">
        <authorList>
            <consortium name="Ensembl"/>
        </authorList>
    </citation>
    <scope>IDENTIFICATION</scope>
</reference>
<dbReference type="InterPro" id="IPR040460">
    <property type="entry name" value="Gasdermin_pore"/>
</dbReference>